<name>A0A271K944_9HYPH</name>
<dbReference type="Gene3D" id="1.25.40.10">
    <property type="entry name" value="Tetratricopeptide repeat domain"/>
    <property type="match status" value="1"/>
</dbReference>
<sequence length="202" mass="23150">MSPSLRRARPHDDAWTSPPTLPMQPIFPVDAVAFWREAGPELWFAKDETFDRRFRHRFSDAHDAAASHALDHWMASAYGSLALILLLDQYPRNAFRGSPRMYATDEKARRLASTAIELGHDRQGPQDLRLFYYLPFGHSEDLVDQDLSVSLAHQLGEPYFARAKHHREIVRRFGRFPHRNAILSRESTAEELHFLANGGFAG</sequence>
<evidence type="ECO:0008006" key="3">
    <source>
        <dbReference type="Google" id="ProtNLM"/>
    </source>
</evidence>
<reference evidence="1 2" key="1">
    <citation type="submission" date="2017-08" db="EMBL/GenBank/DDBJ databases">
        <title>Mesorhizobium wenxinae sp. nov., a novel rhizobial species isolated from root nodules of chickpea (Cicer arietinum L.).</title>
        <authorList>
            <person name="Zhang J."/>
        </authorList>
    </citation>
    <scope>NUCLEOTIDE SEQUENCE [LARGE SCALE GENOMIC DNA]</scope>
    <source>
        <strain evidence="2">WYCCWR 10019</strain>
    </source>
</reference>
<organism evidence="1 2">
    <name type="scientific">Mesorhizobium wenxiniae</name>
    <dbReference type="NCBI Taxonomy" id="2014805"/>
    <lineage>
        <taxon>Bacteria</taxon>
        <taxon>Pseudomonadati</taxon>
        <taxon>Pseudomonadota</taxon>
        <taxon>Alphaproteobacteria</taxon>
        <taxon>Hyphomicrobiales</taxon>
        <taxon>Phyllobacteriaceae</taxon>
        <taxon>Mesorhizobium</taxon>
    </lineage>
</organism>
<accession>A0A271K944</accession>
<protein>
    <recommendedName>
        <fullName evidence="3">DUF924 domain-containing protein</fullName>
    </recommendedName>
</protein>
<dbReference type="OrthoDB" id="7593450at2"/>
<keyword evidence="2" id="KW-1185">Reference proteome</keyword>
<dbReference type="Gene3D" id="1.20.58.320">
    <property type="entry name" value="TPR-like"/>
    <property type="match status" value="1"/>
</dbReference>
<dbReference type="Proteomes" id="UP000215931">
    <property type="component" value="Unassembled WGS sequence"/>
</dbReference>
<gene>
    <name evidence="1" type="ORF">CIT31_29900</name>
</gene>
<dbReference type="AlphaFoldDB" id="A0A271K944"/>
<dbReference type="EMBL" id="NPKH01000037">
    <property type="protein sequence ID" value="PAP92170.1"/>
    <property type="molecule type" value="Genomic_DNA"/>
</dbReference>
<comment type="caution">
    <text evidence="1">The sequence shown here is derived from an EMBL/GenBank/DDBJ whole genome shotgun (WGS) entry which is preliminary data.</text>
</comment>
<proteinExistence type="predicted"/>
<dbReference type="InterPro" id="IPR011990">
    <property type="entry name" value="TPR-like_helical_dom_sf"/>
</dbReference>
<dbReference type="SUPFAM" id="SSF48452">
    <property type="entry name" value="TPR-like"/>
    <property type="match status" value="1"/>
</dbReference>
<evidence type="ECO:0000313" key="1">
    <source>
        <dbReference type="EMBL" id="PAP92170.1"/>
    </source>
</evidence>
<evidence type="ECO:0000313" key="2">
    <source>
        <dbReference type="Proteomes" id="UP000215931"/>
    </source>
</evidence>
<dbReference type="InterPro" id="IPR010323">
    <property type="entry name" value="DUF924"/>
</dbReference>
<dbReference type="Pfam" id="PF06041">
    <property type="entry name" value="DUF924"/>
    <property type="match status" value="1"/>
</dbReference>